<dbReference type="Proteomes" id="UP001189757">
    <property type="component" value="Unassembled WGS sequence"/>
</dbReference>
<comment type="caution">
    <text evidence="1">The sequence shown here is derived from an EMBL/GenBank/DDBJ whole genome shotgun (WGS) entry which is preliminary data.</text>
</comment>
<keyword evidence="2" id="KW-1185">Reference proteome</keyword>
<evidence type="ECO:0000313" key="1">
    <source>
        <dbReference type="EMBL" id="CAJ0810864.1"/>
    </source>
</evidence>
<accession>A0ABN9JGB8</accession>
<proteinExistence type="predicted"/>
<organism evidence="1 2">
    <name type="scientific">Ralstonia flaminis</name>
    <dbReference type="NCBI Taxonomy" id="3058597"/>
    <lineage>
        <taxon>Bacteria</taxon>
        <taxon>Pseudomonadati</taxon>
        <taxon>Pseudomonadota</taxon>
        <taxon>Betaproteobacteria</taxon>
        <taxon>Burkholderiales</taxon>
        <taxon>Burkholderiaceae</taxon>
        <taxon>Ralstonia</taxon>
    </lineage>
</organism>
<dbReference type="EMBL" id="CATZLL010000003">
    <property type="protein sequence ID" value="CAJ0810864.1"/>
    <property type="molecule type" value="Genomic_DNA"/>
</dbReference>
<gene>
    <name evidence="1" type="ORF">LMG18101_01022</name>
</gene>
<protein>
    <submittedName>
        <fullName evidence="1">Uncharacterized protein</fullName>
    </submittedName>
</protein>
<reference evidence="1 2" key="1">
    <citation type="submission" date="2023-07" db="EMBL/GenBank/DDBJ databases">
        <authorList>
            <person name="Peeters C."/>
        </authorList>
    </citation>
    <scope>NUCLEOTIDE SEQUENCE [LARGE SCALE GENOMIC DNA]</scope>
    <source>
        <strain evidence="1 2">LMG 18101</strain>
    </source>
</reference>
<evidence type="ECO:0000313" key="2">
    <source>
        <dbReference type="Proteomes" id="UP001189757"/>
    </source>
</evidence>
<sequence length="82" mass="8653">MIQNTTASHAATAAIPVDTTVFAVFGVSGAPVFLRFQRGMQLAAAFFVALSSRVVRPKRMAHALPHAAQAMTAALAAARRLF</sequence>
<name>A0ABN9JGB8_9RALS</name>
<dbReference type="RefSeq" id="WP_316680381.1">
    <property type="nucleotide sequence ID" value="NZ_CATZLL010000003.1"/>
</dbReference>